<name>A0ABY6XVU9_9BURK</name>
<dbReference type="EMBL" id="CABVQG010000016">
    <property type="protein sequence ID" value="VWC90578.1"/>
    <property type="molecule type" value="Genomic_DNA"/>
</dbReference>
<organism evidence="1 2">
    <name type="scientific">Burkholderia aenigmatica</name>
    <dbReference type="NCBI Taxonomy" id="2015348"/>
    <lineage>
        <taxon>Bacteria</taxon>
        <taxon>Pseudomonadati</taxon>
        <taxon>Pseudomonadota</taxon>
        <taxon>Betaproteobacteria</taxon>
        <taxon>Burkholderiales</taxon>
        <taxon>Burkholderiaceae</taxon>
        <taxon>Burkholderia</taxon>
        <taxon>Burkholderia cepacia complex</taxon>
    </lineage>
</organism>
<evidence type="ECO:0000313" key="1">
    <source>
        <dbReference type="EMBL" id="VWC90578.1"/>
    </source>
</evidence>
<reference evidence="1 2" key="1">
    <citation type="submission" date="2019-09" db="EMBL/GenBank/DDBJ databases">
        <authorList>
            <person name="Depoorter E."/>
        </authorList>
    </citation>
    <scope>NUCLEOTIDE SEQUENCE [LARGE SCALE GENOMIC DNA]</scope>
    <source>
        <strain evidence="1 2">R-17378</strain>
    </source>
</reference>
<evidence type="ECO:0008006" key="3">
    <source>
        <dbReference type="Google" id="ProtNLM"/>
    </source>
</evidence>
<protein>
    <recommendedName>
        <fullName evidence="3">XRE family transcriptional regulator</fullName>
    </recommendedName>
</protein>
<dbReference type="SUPFAM" id="SSF47413">
    <property type="entry name" value="lambda repressor-like DNA-binding domains"/>
    <property type="match status" value="1"/>
</dbReference>
<proteinExistence type="predicted"/>
<dbReference type="RefSeq" id="WP_174958624.1">
    <property type="nucleotide sequence ID" value="NZ_CABVQG010000016.1"/>
</dbReference>
<comment type="caution">
    <text evidence="1">The sequence shown here is derived from an EMBL/GenBank/DDBJ whole genome shotgun (WGS) entry which is preliminary data.</text>
</comment>
<evidence type="ECO:0000313" key="2">
    <source>
        <dbReference type="Proteomes" id="UP000494120"/>
    </source>
</evidence>
<dbReference type="InterPro" id="IPR010982">
    <property type="entry name" value="Lambda_DNA-bd_dom_sf"/>
</dbReference>
<dbReference type="Proteomes" id="UP000494120">
    <property type="component" value="Unassembled WGS sequence"/>
</dbReference>
<gene>
    <name evidence="1" type="ORF">BLA17378_04543</name>
</gene>
<sequence length="122" mass="14109">MQTEMPILQGLATPEWLSEFLIGRLRNEHDALLLCWNKRRIKYSMSDAAALLGLPKSHLSNILSGKKYLPYDMRIRFQQFCGNFAIRQWEDKVFGFRTVPESPQEREIRELKAKVAALEAAA</sequence>
<accession>A0ABY6XVU9</accession>
<keyword evidence="2" id="KW-1185">Reference proteome</keyword>